<evidence type="ECO:0000256" key="4">
    <source>
        <dbReference type="ARBA" id="ARBA00021364"/>
    </source>
</evidence>
<dbReference type="Proteomes" id="UP000472271">
    <property type="component" value="Chromosome 1"/>
</dbReference>
<dbReference type="GO" id="GO:0005737">
    <property type="term" value="C:cytoplasm"/>
    <property type="evidence" value="ECO:0007669"/>
    <property type="project" value="UniProtKB-SubCell"/>
</dbReference>
<proteinExistence type="inferred from homology"/>
<evidence type="ECO:0000256" key="10">
    <source>
        <dbReference type="PROSITE-ProRule" id="PRU01331"/>
    </source>
</evidence>
<sequence length="306" mass="34300">IDFTMSIPSETLHLHKTSRSHYLTLNHEPAGIGDSFTLDCNKLVLCEVSSVHSLYADSNKRSLCAKVMEKVKHFEPWFGMEQEYVLCGLDGKPFGWPSQGCRFPDVSCAVGLNEVHGRDICICHYKACLYTGVKINGTNAEALSSQEREFQVGPCEGTEMSDDLWMARYILHRSSWTSGCHINFSTKDMRAEGGLQYIEEAVRRLSLRHSEHLLVYDPHGGADNMRRLTSGMCTSSFHEFSAGTGSRSVSVRIPGHVSYKNCGYLEDRRPASNCDPYSVIEALVETCLLETSEEHHDNDKKTAHPQ</sequence>
<dbReference type="GO" id="GO:0006542">
    <property type="term" value="P:glutamine biosynthetic process"/>
    <property type="evidence" value="ECO:0007669"/>
    <property type="project" value="TreeGrafter"/>
</dbReference>
<dbReference type="InParanoid" id="A0A673CK77"/>
<evidence type="ECO:0000256" key="9">
    <source>
        <dbReference type="ARBA" id="ARBA00030668"/>
    </source>
</evidence>
<keyword evidence="7" id="KW-0547">Nucleotide-binding</keyword>
<dbReference type="PROSITE" id="PS51987">
    <property type="entry name" value="GS_CATALYTIC"/>
    <property type="match status" value="1"/>
</dbReference>
<dbReference type="PANTHER" id="PTHR20852">
    <property type="entry name" value="GLUTAMINE SYNTHETASE"/>
    <property type="match status" value="1"/>
</dbReference>
<dbReference type="EC" id="6.3.1.2" evidence="3"/>
<dbReference type="PANTHER" id="PTHR20852:SF43">
    <property type="entry name" value="GLUTAMINE SYNTHETASE"/>
    <property type="match status" value="1"/>
</dbReference>
<dbReference type="FunFam" id="3.30.590.10:FF:000011">
    <property type="entry name" value="Glutamine synthetase"/>
    <property type="match status" value="2"/>
</dbReference>
<dbReference type="GO" id="GO:0005524">
    <property type="term" value="F:ATP binding"/>
    <property type="evidence" value="ECO:0007669"/>
    <property type="project" value="UniProtKB-KW"/>
</dbReference>
<evidence type="ECO:0000256" key="5">
    <source>
        <dbReference type="ARBA" id="ARBA00022490"/>
    </source>
</evidence>
<accession>A0A673CK77</accession>
<dbReference type="SMART" id="SM01230">
    <property type="entry name" value="Gln-synt_C"/>
    <property type="match status" value="1"/>
</dbReference>
<reference evidence="12" key="2">
    <citation type="submission" date="2025-08" db="UniProtKB">
        <authorList>
            <consortium name="Ensembl"/>
        </authorList>
    </citation>
    <scope>IDENTIFICATION</scope>
</reference>
<dbReference type="Ensembl" id="ENSSORT00005053720.1">
    <property type="protein sequence ID" value="ENSSORP00005052473.1"/>
    <property type="gene ID" value="ENSSORG00005023642.1"/>
</dbReference>
<evidence type="ECO:0000256" key="1">
    <source>
        <dbReference type="ARBA" id="ARBA00004496"/>
    </source>
</evidence>
<protein>
    <recommendedName>
        <fullName evidence="4">Glutamine synthetase</fullName>
        <ecNumber evidence="3">6.3.1.2</ecNumber>
    </recommendedName>
    <alternativeName>
        <fullName evidence="9">Glutamate--ammonia ligase</fullName>
    </alternativeName>
</protein>
<evidence type="ECO:0000256" key="3">
    <source>
        <dbReference type="ARBA" id="ARBA00012937"/>
    </source>
</evidence>
<reference evidence="12" key="3">
    <citation type="submission" date="2025-09" db="UniProtKB">
        <authorList>
            <consortium name="Ensembl"/>
        </authorList>
    </citation>
    <scope>IDENTIFICATION</scope>
</reference>
<keyword evidence="13" id="KW-1185">Reference proteome</keyword>
<feature type="domain" description="GS catalytic" evidence="11">
    <location>
        <begin position="60"/>
        <end position="306"/>
    </location>
</feature>
<evidence type="ECO:0000256" key="2">
    <source>
        <dbReference type="ARBA" id="ARBA00009897"/>
    </source>
</evidence>
<keyword evidence="5" id="KW-0963">Cytoplasm</keyword>
<dbReference type="GO" id="GO:0004356">
    <property type="term" value="F:glutamine synthetase activity"/>
    <property type="evidence" value="ECO:0007669"/>
    <property type="project" value="UniProtKB-EC"/>
</dbReference>
<organism evidence="12 13">
    <name type="scientific">Sphaeramia orbicularis</name>
    <name type="common">orbiculate cardinalfish</name>
    <dbReference type="NCBI Taxonomy" id="375764"/>
    <lineage>
        <taxon>Eukaryota</taxon>
        <taxon>Metazoa</taxon>
        <taxon>Chordata</taxon>
        <taxon>Craniata</taxon>
        <taxon>Vertebrata</taxon>
        <taxon>Euteleostomi</taxon>
        <taxon>Actinopterygii</taxon>
        <taxon>Neopterygii</taxon>
        <taxon>Teleostei</taxon>
        <taxon>Neoteleostei</taxon>
        <taxon>Acanthomorphata</taxon>
        <taxon>Gobiaria</taxon>
        <taxon>Kurtiformes</taxon>
        <taxon>Apogonoidei</taxon>
        <taxon>Apogonidae</taxon>
        <taxon>Apogoninae</taxon>
        <taxon>Sphaeramia</taxon>
    </lineage>
</organism>
<evidence type="ECO:0000256" key="8">
    <source>
        <dbReference type="ARBA" id="ARBA00022840"/>
    </source>
</evidence>
<evidence type="ECO:0000256" key="7">
    <source>
        <dbReference type="ARBA" id="ARBA00022741"/>
    </source>
</evidence>
<dbReference type="InterPro" id="IPR008146">
    <property type="entry name" value="Gln_synth_cat_dom"/>
</dbReference>
<keyword evidence="6" id="KW-0436">Ligase</keyword>
<name>A0A673CK77_9TELE</name>
<evidence type="ECO:0000256" key="6">
    <source>
        <dbReference type="ARBA" id="ARBA00022598"/>
    </source>
</evidence>
<reference evidence="12" key="1">
    <citation type="submission" date="2019-06" db="EMBL/GenBank/DDBJ databases">
        <authorList>
            <consortium name="Wellcome Sanger Institute Data Sharing"/>
        </authorList>
    </citation>
    <scope>NUCLEOTIDE SEQUENCE [LARGE SCALE GENOMIC DNA]</scope>
</reference>
<dbReference type="InterPro" id="IPR014746">
    <property type="entry name" value="Gln_synth/guanido_kin_cat_dom"/>
</dbReference>
<dbReference type="SUPFAM" id="SSF55931">
    <property type="entry name" value="Glutamine synthetase/guanido kinase"/>
    <property type="match status" value="1"/>
</dbReference>
<dbReference type="Gene3D" id="3.30.590.10">
    <property type="entry name" value="Glutamine synthetase/guanido kinase, catalytic domain"/>
    <property type="match status" value="2"/>
</dbReference>
<dbReference type="InterPro" id="IPR050292">
    <property type="entry name" value="Glutamine_Synthetase"/>
</dbReference>
<comment type="subcellular location">
    <subcellularLocation>
        <location evidence="1">Cytoplasm</location>
    </subcellularLocation>
</comment>
<evidence type="ECO:0000313" key="12">
    <source>
        <dbReference type="Ensembl" id="ENSSORP00005052473.1"/>
    </source>
</evidence>
<comment type="similarity">
    <text evidence="2 10">Belongs to the glutamine synthetase family.</text>
</comment>
<evidence type="ECO:0000259" key="11">
    <source>
        <dbReference type="PROSITE" id="PS51987"/>
    </source>
</evidence>
<evidence type="ECO:0000313" key="13">
    <source>
        <dbReference type="Proteomes" id="UP000472271"/>
    </source>
</evidence>
<keyword evidence="8" id="KW-0067">ATP-binding</keyword>
<dbReference type="AlphaFoldDB" id="A0A673CK77"/>